<comment type="caution">
    <text evidence="2">The sequence shown here is derived from an EMBL/GenBank/DDBJ whole genome shotgun (WGS) entry which is preliminary data.</text>
</comment>
<dbReference type="CDD" id="cd13120">
    <property type="entry name" value="BF2867_like_N"/>
    <property type="match status" value="1"/>
</dbReference>
<dbReference type="EMBL" id="JAHLFW010000112">
    <property type="protein sequence ID" value="MBU3839377.1"/>
    <property type="molecule type" value="Genomic_DNA"/>
</dbReference>
<accession>A0A948TE95</accession>
<protein>
    <submittedName>
        <fullName evidence="2">Fimbrillin family protein</fullName>
    </submittedName>
</protein>
<dbReference type="Pfam" id="PF13149">
    <property type="entry name" value="Mfa_like_1"/>
    <property type="match status" value="1"/>
</dbReference>
<dbReference type="AlphaFoldDB" id="A0A948TE95"/>
<dbReference type="Gene3D" id="2.60.40.2620">
    <property type="entry name" value="Fimbrillin-like"/>
    <property type="match status" value="1"/>
</dbReference>
<evidence type="ECO:0000256" key="1">
    <source>
        <dbReference type="SAM" id="SignalP"/>
    </source>
</evidence>
<feature type="chain" id="PRO_5037153041" evidence="1">
    <location>
        <begin position="24"/>
        <end position="492"/>
    </location>
</feature>
<evidence type="ECO:0000313" key="3">
    <source>
        <dbReference type="Proteomes" id="UP000783796"/>
    </source>
</evidence>
<keyword evidence="1" id="KW-0732">Signal</keyword>
<sequence>MKKLYLFSGMIAFVGILSFNSCAKAEIDENDPDNENPDIEQKDNFVSFSAEINAPSRATDTKFDIQDNIGVFAVKSNGNDNKGIILSSGNYADNVKYTYNGSRFTSSNGIEIDEDGTKYYYHAVYPYTADASDNFMFSIKQDQTGKNYTLSDLCTAHTSATSSKLVDLKFSHRLSKLIVNLEGGNWPSGDYTLKLNSVYTNASVDLNAMNFTYGNKKGEVIMAANGNMSYKAVLPPQILAENNFATLSIGSKDYSVTLSNSLNMKSGMQYEITLTYNNDAVTVEFTGDIYPWGEEDDRFEDVVPDDIREELDDWIPIYSGVNPPIVEGTYFVDPFETVHCEDEGVGGYEPGHIVESMIIKFSNQNTSNNTVDYNERNEEGDAVGAGNGAFISGTGNNFTAFFNVTGSTDGISTKTAVVISGTKSSSGISNLYYAFVMVEKGYDPDDELMEEGVFRVFKDKDGLSVNTSWTRSRSSNIEVNSRNYYSVFSNMK</sequence>
<dbReference type="Gene3D" id="2.60.40.2630">
    <property type="match status" value="1"/>
</dbReference>
<dbReference type="Proteomes" id="UP000783796">
    <property type="component" value="Unassembled WGS sequence"/>
</dbReference>
<proteinExistence type="predicted"/>
<dbReference type="CDD" id="cd13121">
    <property type="entry name" value="BF2867_like_C"/>
    <property type="match status" value="1"/>
</dbReference>
<evidence type="ECO:0000313" key="2">
    <source>
        <dbReference type="EMBL" id="MBU3839377.1"/>
    </source>
</evidence>
<dbReference type="InterPro" id="IPR025049">
    <property type="entry name" value="Mfa-like_1"/>
</dbReference>
<reference evidence="2" key="2">
    <citation type="submission" date="2021-04" db="EMBL/GenBank/DDBJ databases">
        <authorList>
            <person name="Gilroy R."/>
        </authorList>
    </citation>
    <scope>NUCLEOTIDE SEQUENCE</scope>
    <source>
        <strain evidence="2">G4-2901</strain>
    </source>
</reference>
<name>A0A948TE95_9BACT</name>
<dbReference type="InterPro" id="IPR042278">
    <property type="entry name" value="Mfa-like_1_N"/>
</dbReference>
<organism evidence="2 3">
    <name type="scientific">Candidatus Phocaeicola faecigallinarum</name>
    <dbReference type="NCBI Taxonomy" id="2838732"/>
    <lineage>
        <taxon>Bacteria</taxon>
        <taxon>Pseudomonadati</taxon>
        <taxon>Bacteroidota</taxon>
        <taxon>Bacteroidia</taxon>
        <taxon>Bacteroidales</taxon>
        <taxon>Bacteroidaceae</taxon>
        <taxon>Phocaeicola</taxon>
    </lineage>
</organism>
<gene>
    <name evidence="2" type="ORF">H9777_13935</name>
</gene>
<feature type="signal peptide" evidence="1">
    <location>
        <begin position="1"/>
        <end position="23"/>
    </location>
</feature>
<reference evidence="2" key="1">
    <citation type="journal article" date="2021" name="PeerJ">
        <title>Extensive microbial diversity within the chicken gut microbiome revealed by metagenomics and culture.</title>
        <authorList>
            <person name="Gilroy R."/>
            <person name="Ravi A."/>
            <person name="Getino M."/>
            <person name="Pursley I."/>
            <person name="Horton D.L."/>
            <person name="Alikhan N.F."/>
            <person name="Baker D."/>
            <person name="Gharbi K."/>
            <person name="Hall N."/>
            <person name="Watson M."/>
            <person name="Adriaenssens E.M."/>
            <person name="Foster-Nyarko E."/>
            <person name="Jarju S."/>
            <person name="Secka A."/>
            <person name="Antonio M."/>
            <person name="Oren A."/>
            <person name="Chaudhuri R.R."/>
            <person name="La Ragione R."/>
            <person name="Hildebrand F."/>
            <person name="Pallen M.J."/>
        </authorList>
    </citation>
    <scope>NUCLEOTIDE SEQUENCE</scope>
    <source>
        <strain evidence="2">G4-2901</strain>
    </source>
</reference>